<proteinExistence type="inferred from homology"/>
<dbReference type="SUPFAM" id="SSF52799">
    <property type="entry name" value="(Phosphotyrosine protein) phosphatases II"/>
    <property type="match status" value="1"/>
</dbReference>
<evidence type="ECO:0000259" key="7">
    <source>
        <dbReference type="PROSITE" id="PS50054"/>
    </source>
</evidence>
<accession>A0A7M5WI58</accession>
<dbReference type="InterPro" id="IPR016130">
    <property type="entry name" value="Tyr_Pase_AS"/>
</dbReference>
<dbReference type="AlphaFoldDB" id="A0A7M5WI58"/>
<dbReference type="SMART" id="SM00450">
    <property type="entry name" value="RHOD"/>
    <property type="match status" value="1"/>
</dbReference>
<evidence type="ECO:0000256" key="3">
    <source>
        <dbReference type="ARBA" id="ARBA00022801"/>
    </source>
</evidence>
<dbReference type="OrthoDB" id="165342at2759"/>
<dbReference type="GO" id="GO:0005737">
    <property type="term" value="C:cytoplasm"/>
    <property type="evidence" value="ECO:0007669"/>
    <property type="project" value="TreeGrafter"/>
</dbReference>
<evidence type="ECO:0000256" key="6">
    <source>
        <dbReference type="ARBA" id="ARBA00048336"/>
    </source>
</evidence>
<dbReference type="GO" id="GO:0017017">
    <property type="term" value="F:MAP kinase tyrosine/serine/threonine phosphatase activity"/>
    <property type="evidence" value="ECO:0007669"/>
    <property type="project" value="InterPro"/>
</dbReference>
<reference evidence="10" key="1">
    <citation type="submission" date="2021-01" db="UniProtKB">
        <authorList>
            <consortium name="EnsemblMetazoa"/>
        </authorList>
    </citation>
    <scope>IDENTIFICATION</scope>
</reference>
<keyword evidence="3" id="KW-0378">Hydrolase</keyword>
<dbReference type="SMART" id="SM00195">
    <property type="entry name" value="DSPc"/>
    <property type="match status" value="1"/>
</dbReference>
<dbReference type="PANTHER" id="PTHR10159:SF530">
    <property type="entry name" value="DUAL SPECIFICITY PROTEIN PHOSPHATASE DDB_G0271350-RELATED"/>
    <property type="match status" value="1"/>
</dbReference>
<dbReference type="Gene3D" id="3.90.190.10">
    <property type="entry name" value="Protein tyrosine phosphatase superfamily"/>
    <property type="match status" value="1"/>
</dbReference>
<keyword evidence="11" id="KW-1185">Reference proteome</keyword>
<evidence type="ECO:0000256" key="2">
    <source>
        <dbReference type="ARBA" id="ARBA00008601"/>
    </source>
</evidence>
<dbReference type="PRINTS" id="PR01764">
    <property type="entry name" value="MAPKPHPHTASE"/>
</dbReference>
<dbReference type="InterPro" id="IPR020422">
    <property type="entry name" value="TYR_PHOSPHATASE_DUAL_dom"/>
</dbReference>
<dbReference type="PANTHER" id="PTHR10159">
    <property type="entry name" value="DUAL SPECIFICITY PROTEIN PHOSPHATASE"/>
    <property type="match status" value="1"/>
</dbReference>
<dbReference type="RefSeq" id="XP_066921994.1">
    <property type="nucleotide sequence ID" value="XM_067065893.1"/>
</dbReference>
<dbReference type="Gene3D" id="3.40.250.10">
    <property type="entry name" value="Rhodanese-like domain"/>
    <property type="match status" value="1"/>
</dbReference>
<dbReference type="GeneID" id="136809368"/>
<dbReference type="GO" id="GO:0004722">
    <property type="term" value="F:protein serine/threonine phosphatase activity"/>
    <property type="evidence" value="ECO:0007669"/>
    <property type="project" value="UniProtKB-EC"/>
</dbReference>
<evidence type="ECO:0000313" key="10">
    <source>
        <dbReference type="EnsemblMetazoa" id="CLYHEMP000836.1"/>
    </source>
</evidence>
<keyword evidence="5" id="KW-0539">Nucleus</keyword>
<feature type="domain" description="Rhodanese" evidence="9">
    <location>
        <begin position="24"/>
        <end position="133"/>
    </location>
</feature>
<evidence type="ECO:0008006" key="12">
    <source>
        <dbReference type="Google" id="ProtNLM"/>
    </source>
</evidence>
<dbReference type="InterPro" id="IPR036873">
    <property type="entry name" value="Rhodanese-like_dom_sf"/>
</dbReference>
<dbReference type="PROSITE" id="PS50054">
    <property type="entry name" value="TYR_PHOSPHATASE_DUAL"/>
    <property type="match status" value="1"/>
</dbReference>
<dbReference type="PROSITE" id="PS50206">
    <property type="entry name" value="RHODANESE_3"/>
    <property type="match status" value="1"/>
</dbReference>
<evidence type="ECO:0000256" key="5">
    <source>
        <dbReference type="ARBA" id="ARBA00023242"/>
    </source>
</evidence>
<dbReference type="GO" id="GO:0005634">
    <property type="term" value="C:nucleus"/>
    <property type="evidence" value="ECO:0007669"/>
    <property type="project" value="UniProtKB-SubCell"/>
</dbReference>
<comment type="catalytic activity">
    <reaction evidence="6">
        <text>O-phospho-L-threonyl-[protein] + H2O = L-threonyl-[protein] + phosphate</text>
        <dbReference type="Rhea" id="RHEA:47004"/>
        <dbReference type="Rhea" id="RHEA-COMP:11060"/>
        <dbReference type="Rhea" id="RHEA-COMP:11605"/>
        <dbReference type="ChEBI" id="CHEBI:15377"/>
        <dbReference type="ChEBI" id="CHEBI:30013"/>
        <dbReference type="ChEBI" id="CHEBI:43474"/>
        <dbReference type="ChEBI" id="CHEBI:61977"/>
        <dbReference type="EC" id="3.1.3.16"/>
    </reaction>
</comment>
<protein>
    <recommendedName>
        <fullName evidence="12">Protein-serine/threonine phosphatase</fullName>
    </recommendedName>
</protein>
<dbReference type="EnsemblMetazoa" id="CLYHEMT000836.1">
    <property type="protein sequence ID" value="CLYHEMP000836.1"/>
    <property type="gene ID" value="CLYHEMG000836"/>
</dbReference>
<dbReference type="InterPro" id="IPR000387">
    <property type="entry name" value="Tyr_Pase_dom"/>
</dbReference>
<evidence type="ECO:0000256" key="1">
    <source>
        <dbReference type="ARBA" id="ARBA00004123"/>
    </source>
</evidence>
<sequence length="387" mass="43641">MISKCNCLEITAELVIESTHTSRIILDIREPMLFEKSHIKDSINLLTSSLLLRRLQRGSLTISCLLPENVVLRLENDSCDSIVLCDENSSTQEMGRNLSIIVNAMKKSYPHKNIYFLEKGFDHFCEEYPQACSFDYPVLESNPLSINLVPDLSTDPTDKNVFSPHTDLCPVSILPYLYLGSANHASQQELLDKLGITAILNVSKTIPSAFAHSYNYRNIAIEDNARENISSHFDDAINFIEDVNNRGGRVLVHCHAGISRSATICIAYLMRQKGFSLDEAYEYTKKRRSAISPNFNFLGQLLAFERELKEQHQQNNNITTAPSKRPATAKCFPPKLTLNFNTKPPMTSQAFEKNTEFFTYSPMPKNCISFFNGSEMSSPCLPLMTPS</sequence>
<dbReference type="InterPro" id="IPR003595">
    <property type="entry name" value="Tyr_Pase_cat"/>
</dbReference>
<dbReference type="InterPro" id="IPR029021">
    <property type="entry name" value="Prot-tyrosine_phosphatase-like"/>
</dbReference>
<organism evidence="10 11">
    <name type="scientific">Clytia hemisphaerica</name>
    <dbReference type="NCBI Taxonomy" id="252671"/>
    <lineage>
        <taxon>Eukaryota</taxon>
        <taxon>Metazoa</taxon>
        <taxon>Cnidaria</taxon>
        <taxon>Hydrozoa</taxon>
        <taxon>Hydroidolina</taxon>
        <taxon>Leptothecata</taxon>
        <taxon>Obeliida</taxon>
        <taxon>Clytiidae</taxon>
        <taxon>Clytia</taxon>
    </lineage>
</organism>
<dbReference type="PROSITE" id="PS50056">
    <property type="entry name" value="TYR_PHOSPHATASE_2"/>
    <property type="match status" value="1"/>
</dbReference>
<dbReference type="FunFam" id="3.90.190.10:FF:000004">
    <property type="entry name" value="Protein phosphatase Slingshot homolog 2"/>
    <property type="match status" value="1"/>
</dbReference>
<keyword evidence="4" id="KW-0904">Protein phosphatase</keyword>
<dbReference type="InterPro" id="IPR008343">
    <property type="entry name" value="MKP"/>
</dbReference>
<dbReference type="Pfam" id="PF00782">
    <property type="entry name" value="DSPc"/>
    <property type="match status" value="1"/>
</dbReference>
<dbReference type="PROSITE" id="PS00383">
    <property type="entry name" value="TYR_PHOSPHATASE_1"/>
    <property type="match status" value="1"/>
</dbReference>
<dbReference type="Proteomes" id="UP000594262">
    <property type="component" value="Unplaced"/>
</dbReference>
<feature type="domain" description="Tyrosine-protein phosphatase" evidence="7">
    <location>
        <begin position="169"/>
        <end position="310"/>
    </location>
</feature>
<comment type="similarity">
    <text evidence="2">Belongs to the protein-tyrosine phosphatase family. Non-receptor class dual specificity subfamily.</text>
</comment>
<dbReference type="PRINTS" id="PR01908">
    <property type="entry name" value="ADSPHPHTASE"/>
</dbReference>
<evidence type="ECO:0000256" key="4">
    <source>
        <dbReference type="ARBA" id="ARBA00022912"/>
    </source>
</evidence>
<dbReference type="SUPFAM" id="SSF52821">
    <property type="entry name" value="Rhodanese/Cell cycle control phosphatase"/>
    <property type="match status" value="1"/>
</dbReference>
<dbReference type="InterPro" id="IPR001763">
    <property type="entry name" value="Rhodanese-like_dom"/>
</dbReference>
<name>A0A7M5WI58_9CNID</name>
<evidence type="ECO:0000259" key="8">
    <source>
        <dbReference type="PROSITE" id="PS50056"/>
    </source>
</evidence>
<dbReference type="InterPro" id="IPR000340">
    <property type="entry name" value="Dual-sp_phosphatase_cat-dom"/>
</dbReference>
<evidence type="ECO:0000259" key="9">
    <source>
        <dbReference type="PROSITE" id="PS50206"/>
    </source>
</evidence>
<feature type="domain" description="Tyrosine specific protein phosphatases" evidence="8">
    <location>
        <begin position="231"/>
        <end position="291"/>
    </location>
</feature>
<dbReference type="GO" id="GO:0043409">
    <property type="term" value="P:negative regulation of MAPK cascade"/>
    <property type="evidence" value="ECO:0007669"/>
    <property type="project" value="TreeGrafter"/>
</dbReference>
<dbReference type="SMART" id="SM00404">
    <property type="entry name" value="PTPc_motif"/>
    <property type="match status" value="1"/>
</dbReference>
<evidence type="ECO:0000313" key="11">
    <source>
        <dbReference type="Proteomes" id="UP000594262"/>
    </source>
</evidence>
<dbReference type="Pfam" id="PF00581">
    <property type="entry name" value="Rhodanese"/>
    <property type="match status" value="1"/>
</dbReference>
<comment type="subcellular location">
    <subcellularLocation>
        <location evidence="1">Nucleus</location>
    </subcellularLocation>
</comment>